<keyword evidence="1" id="KW-0472">Membrane</keyword>
<sequence>MKRKFRTLGVFSKKRCDGSQIAGDQMSELYNELINKGFRETRWQYIFEGQIGGLVFPYNDGRNEVHVRFYSDRIFSEYEVGRSSFAHFLGPFLNANPFLLDLLKDSVSDDSYALLGEYTKQYRLKDEENALEDWDYQKQTPIGPANREGKRYLLNFELANSLGRFFQWKAVVPITGVMISVFLGLGLGLPVFLVSLLLVLFIYSKLPAMGCP</sequence>
<accession>A0A6H2DLU7</accession>
<keyword evidence="3" id="KW-1185">Reference proteome</keyword>
<dbReference type="EMBL" id="CP051217">
    <property type="protein sequence ID" value="QJB68925.1"/>
    <property type="molecule type" value="Genomic_DNA"/>
</dbReference>
<dbReference type="KEGG" id="phao:HF685_06250"/>
<evidence type="ECO:0000256" key="1">
    <source>
        <dbReference type="SAM" id="Phobius"/>
    </source>
</evidence>
<keyword evidence="1" id="KW-1133">Transmembrane helix</keyword>
<name>A0A6H2DLU7_9SPHN</name>
<organism evidence="2 3">
    <name type="scientific">Parasphingorhabdus halotolerans</name>
    <dbReference type="NCBI Taxonomy" id="2725558"/>
    <lineage>
        <taxon>Bacteria</taxon>
        <taxon>Pseudomonadati</taxon>
        <taxon>Pseudomonadota</taxon>
        <taxon>Alphaproteobacteria</taxon>
        <taxon>Sphingomonadales</taxon>
        <taxon>Sphingomonadaceae</taxon>
        <taxon>Parasphingorhabdus</taxon>
    </lineage>
</organism>
<proteinExistence type="predicted"/>
<keyword evidence="1" id="KW-0812">Transmembrane</keyword>
<protein>
    <submittedName>
        <fullName evidence="2">Uncharacterized protein</fullName>
    </submittedName>
</protein>
<gene>
    <name evidence="2" type="ORF">HF685_06250</name>
</gene>
<evidence type="ECO:0000313" key="2">
    <source>
        <dbReference type="EMBL" id="QJB68925.1"/>
    </source>
</evidence>
<feature type="transmembrane region" description="Helical" evidence="1">
    <location>
        <begin position="170"/>
        <end position="203"/>
    </location>
</feature>
<dbReference type="Proteomes" id="UP000501600">
    <property type="component" value="Chromosome"/>
</dbReference>
<reference evidence="2 3" key="1">
    <citation type="submission" date="2020-04" db="EMBL/GenBank/DDBJ databases">
        <title>Genome sequence for Sphingorhabdus sp. strain M1.</title>
        <authorList>
            <person name="Park S.-J."/>
        </authorList>
    </citation>
    <scope>NUCLEOTIDE SEQUENCE [LARGE SCALE GENOMIC DNA]</scope>
    <source>
        <strain evidence="2 3">JK6</strain>
    </source>
</reference>
<dbReference type="AlphaFoldDB" id="A0A6H2DLU7"/>
<evidence type="ECO:0000313" key="3">
    <source>
        <dbReference type="Proteomes" id="UP000501600"/>
    </source>
</evidence>